<evidence type="ECO:0000256" key="3">
    <source>
        <dbReference type="PIRSR" id="PIRSR004848-1"/>
    </source>
</evidence>
<reference evidence="6" key="1">
    <citation type="submission" date="2021-03" db="EMBL/GenBank/DDBJ databases">
        <title>Taxonomic study of Clostridium polyendosporum from meadow-gley soil under rice.</title>
        <authorList>
            <person name="Kobayashi H."/>
            <person name="Tanizawa Y."/>
            <person name="Yagura M."/>
        </authorList>
    </citation>
    <scope>NUCLEOTIDE SEQUENCE</scope>
    <source>
        <strain evidence="6">JCM 30710</strain>
    </source>
</reference>
<dbReference type="PANTHER" id="PTHR10146">
    <property type="entry name" value="PROLINE SYNTHETASE CO-TRANSCRIBED BACTERIAL HOMOLOG PROTEIN"/>
    <property type="match status" value="1"/>
</dbReference>
<comment type="cofactor">
    <cofactor evidence="3">
        <name>pyridoxal 5'-phosphate</name>
        <dbReference type="ChEBI" id="CHEBI:597326"/>
    </cofactor>
</comment>
<dbReference type="SUPFAM" id="SSF51419">
    <property type="entry name" value="PLP-binding barrel"/>
    <property type="match status" value="1"/>
</dbReference>
<protein>
    <recommendedName>
        <fullName evidence="2">Pyridoxal phosphate homeostasis protein</fullName>
        <shortName evidence="2">PLP homeostasis protein</shortName>
    </recommendedName>
</protein>
<comment type="similarity">
    <text evidence="2 4">Belongs to the pyridoxal phosphate-binding protein YggS/PROSC family.</text>
</comment>
<evidence type="ECO:0000256" key="1">
    <source>
        <dbReference type="ARBA" id="ARBA00022898"/>
    </source>
</evidence>
<sequence length="217" mass="24795">MNIKENIDYILEQLPKGVTLVAVSKTKPIELMEEAYKCGIKDFAENKVQELLEKHENFHSDVKWHFIGHLQTNKVKYLVGKVHLIHSLDSVKLLNQIEKSFGKANEVANVLIQINIGREATKSGMLVEDLSEFISALESCEFVKARGLMVIIPKGNEQSNRYYFQKTKKIYEDLKNTSYKNFCMEILSMGMTNDFKIAVEEGSNMVRVGEGIFGKRI</sequence>
<dbReference type="EMBL" id="BOPZ01000003">
    <property type="protein sequence ID" value="GIM27978.1"/>
    <property type="molecule type" value="Genomic_DNA"/>
</dbReference>
<feature type="modified residue" description="N6-(pyridoxal phosphate)lysine" evidence="2 3">
    <location>
        <position position="25"/>
    </location>
</feature>
<comment type="caution">
    <text evidence="6">The sequence shown here is derived from an EMBL/GenBank/DDBJ whole genome shotgun (WGS) entry which is preliminary data.</text>
</comment>
<organism evidence="6 7">
    <name type="scientific">Clostridium polyendosporum</name>
    <dbReference type="NCBI Taxonomy" id="69208"/>
    <lineage>
        <taxon>Bacteria</taxon>
        <taxon>Bacillati</taxon>
        <taxon>Bacillota</taxon>
        <taxon>Clostridia</taxon>
        <taxon>Eubacteriales</taxon>
        <taxon>Clostridiaceae</taxon>
        <taxon>Clostridium</taxon>
    </lineage>
</organism>
<dbReference type="FunFam" id="3.20.20.10:FF:000018">
    <property type="entry name" value="Pyridoxal phosphate homeostasis protein"/>
    <property type="match status" value="1"/>
</dbReference>
<evidence type="ECO:0000256" key="2">
    <source>
        <dbReference type="HAMAP-Rule" id="MF_02087"/>
    </source>
</evidence>
<dbReference type="CDD" id="cd00635">
    <property type="entry name" value="PLPDE_III_YBL036c_like"/>
    <property type="match status" value="1"/>
</dbReference>
<keyword evidence="1 2" id="KW-0663">Pyridoxal phosphate</keyword>
<evidence type="ECO:0000313" key="7">
    <source>
        <dbReference type="Proteomes" id="UP000679179"/>
    </source>
</evidence>
<accession>A0A919VKW2</accession>
<dbReference type="InterPro" id="IPR001608">
    <property type="entry name" value="Ala_racemase_N"/>
</dbReference>
<dbReference type="Pfam" id="PF01168">
    <property type="entry name" value="Ala_racemase_N"/>
    <property type="match status" value="1"/>
</dbReference>
<dbReference type="Gene3D" id="3.20.20.10">
    <property type="entry name" value="Alanine racemase"/>
    <property type="match status" value="1"/>
</dbReference>
<dbReference type="PROSITE" id="PS01211">
    <property type="entry name" value="UPF0001"/>
    <property type="match status" value="1"/>
</dbReference>
<evidence type="ECO:0000256" key="4">
    <source>
        <dbReference type="RuleBase" id="RU004514"/>
    </source>
</evidence>
<dbReference type="Proteomes" id="UP000679179">
    <property type="component" value="Unassembled WGS sequence"/>
</dbReference>
<dbReference type="InterPro" id="IPR029066">
    <property type="entry name" value="PLP-binding_barrel"/>
</dbReference>
<gene>
    <name evidence="6" type="ORF">CPJCM30710_06440</name>
</gene>
<comment type="function">
    <text evidence="2">Pyridoxal 5'-phosphate (PLP)-binding protein, which is involved in PLP homeostasis.</text>
</comment>
<evidence type="ECO:0000313" key="6">
    <source>
        <dbReference type="EMBL" id="GIM27978.1"/>
    </source>
</evidence>
<keyword evidence="7" id="KW-1185">Reference proteome</keyword>
<proteinExistence type="inferred from homology"/>
<dbReference type="AlphaFoldDB" id="A0A919VKW2"/>
<dbReference type="PANTHER" id="PTHR10146:SF14">
    <property type="entry name" value="PYRIDOXAL PHOSPHATE HOMEOSTASIS PROTEIN"/>
    <property type="match status" value="1"/>
</dbReference>
<evidence type="ECO:0000259" key="5">
    <source>
        <dbReference type="Pfam" id="PF01168"/>
    </source>
</evidence>
<dbReference type="GO" id="GO:0030170">
    <property type="term" value="F:pyridoxal phosphate binding"/>
    <property type="evidence" value="ECO:0007669"/>
    <property type="project" value="UniProtKB-UniRule"/>
</dbReference>
<dbReference type="PIRSF" id="PIRSF004848">
    <property type="entry name" value="YBL036c_PLPDEIII"/>
    <property type="match status" value="1"/>
</dbReference>
<dbReference type="HAMAP" id="MF_02087">
    <property type="entry name" value="PLP_homeostasis"/>
    <property type="match status" value="1"/>
</dbReference>
<dbReference type="InterPro" id="IPR011078">
    <property type="entry name" value="PyrdxlP_homeostasis"/>
</dbReference>
<name>A0A919VKW2_9CLOT</name>
<feature type="domain" description="Alanine racemase N-terminal" evidence="5">
    <location>
        <begin position="2"/>
        <end position="215"/>
    </location>
</feature>
<dbReference type="NCBIfam" id="TIGR00044">
    <property type="entry name" value="YggS family pyridoxal phosphate-dependent enzyme"/>
    <property type="match status" value="1"/>
</dbReference>
<dbReference type="RefSeq" id="WP_212902725.1">
    <property type="nucleotide sequence ID" value="NZ_BOPZ01000003.1"/>
</dbReference>